<dbReference type="EMBL" id="MPUH01000240">
    <property type="protein sequence ID" value="OMJ85337.1"/>
    <property type="molecule type" value="Genomic_DNA"/>
</dbReference>
<dbReference type="AlphaFoldDB" id="A0A1R2C8K0"/>
<evidence type="ECO:0000313" key="1">
    <source>
        <dbReference type="EMBL" id="OMJ85337.1"/>
    </source>
</evidence>
<dbReference type="Proteomes" id="UP000187209">
    <property type="component" value="Unassembled WGS sequence"/>
</dbReference>
<organism evidence="1 2">
    <name type="scientific">Stentor coeruleus</name>
    <dbReference type="NCBI Taxonomy" id="5963"/>
    <lineage>
        <taxon>Eukaryota</taxon>
        <taxon>Sar</taxon>
        <taxon>Alveolata</taxon>
        <taxon>Ciliophora</taxon>
        <taxon>Postciliodesmatophora</taxon>
        <taxon>Heterotrichea</taxon>
        <taxon>Heterotrichida</taxon>
        <taxon>Stentoridae</taxon>
        <taxon>Stentor</taxon>
    </lineage>
</organism>
<protein>
    <submittedName>
        <fullName evidence="1">Uncharacterized protein</fullName>
    </submittedName>
</protein>
<proteinExistence type="predicted"/>
<sequence length="117" mass="13228">MGCCNFISLEQEVLNEAKLEMPPRSPDLSFADLDIGSNDESNYCKDLTNTEEMLFLSGNRNRSTSYNSLRYSNQIEKAFLLTTPLRSAIDVSRSCNLKSNDTFLESTSSLSFLRNNH</sequence>
<keyword evidence="2" id="KW-1185">Reference proteome</keyword>
<reference evidence="1 2" key="1">
    <citation type="submission" date="2016-11" db="EMBL/GenBank/DDBJ databases">
        <title>The macronuclear genome of Stentor coeruleus: a giant cell with tiny introns.</title>
        <authorList>
            <person name="Slabodnick M."/>
            <person name="Ruby J.G."/>
            <person name="Reiff S.B."/>
            <person name="Swart E.C."/>
            <person name="Gosai S."/>
            <person name="Prabakaran S."/>
            <person name="Witkowska E."/>
            <person name="Larue G.E."/>
            <person name="Fisher S."/>
            <person name="Freeman R.M."/>
            <person name="Gunawardena J."/>
            <person name="Chu W."/>
            <person name="Stover N.A."/>
            <person name="Gregory B.D."/>
            <person name="Nowacki M."/>
            <person name="Derisi J."/>
            <person name="Roy S.W."/>
            <person name="Marshall W.F."/>
            <person name="Sood P."/>
        </authorList>
    </citation>
    <scope>NUCLEOTIDE SEQUENCE [LARGE SCALE GENOMIC DNA]</scope>
    <source>
        <strain evidence="1">WM001</strain>
    </source>
</reference>
<gene>
    <name evidence="1" type="ORF">SteCoe_13370</name>
</gene>
<accession>A0A1R2C8K0</accession>
<comment type="caution">
    <text evidence="1">The sequence shown here is derived from an EMBL/GenBank/DDBJ whole genome shotgun (WGS) entry which is preliminary data.</text>
</comment>
<name>A0A1R2C8K0_9CILI</name>
<evidence type="ECO:0000313" key="2">
    <source>
        <dbReference type="Proteomes" id="UP000187209"/>
    </source>
</evidence>